<evidence type="ECO:0000313" key="2">
    <source>
        <dbReference type="Proteomes" id="UP001595990"/>
    </source>
</evidence>
<accession>A0ABV9BQK0</accession>
<proteinExistence type="predicted"/>
<organism evidence="1 2">
    <name type="scientific">Streptomyces ehimensis</name>
    <dbReference type="NCBI Taxonomy" id="68195"/>
    <lineage>
        <taxon>Bacteria</taxon>
        <taxon>Bacillati</taxon>
        <taxon>Actinomycetota</taxon>
        <taxon>Actinomycetes</taxon>
        <taxon>Kitasatosporales</taxon>
        <taxon>Streptomycetaceae</taxon>
        <taxon>Streptomyces</taxon>
    </lineage>
</organism>
<comment type="caution">
    <text evidence="1">The sequence shown here is derived from an EMBL/GenBank/DDBJ whole genome shotgun (WGS) entry which is preliminary data.</text>
</comment>
<keyword evidence="2" id="KW-1185">Reference proteome</keyword>
<evidence type="ECO:0000313" key="1">
    <source>
        <dbReference type="EMBL" id="MFC4516337.1"/>
    </source>
</evidence>
<dbReference type="EMBL" id="JBHSFS010000013">
    <property type="protein sequence ID" value="MFC4516337.1"/>
    <property type="molecule type" value="Genomic_DNA"/>
</dbReference>
<reference evidence="2" key="1">
    <citation type="journal article" date="2019" name="Int. J. Syst. Evol. Microbiol.">
        <title>The Global Catalogue of Microorganisms (GCM) 10K type strain sequencing project: providing services to taxonomists for standard genome sequencing and annotation.</title>
        <authorList>
            <consortium name="The Broad Institute Genomics Platform"/>
            <consortium name="The Broad Institute Genome Sequencing Center for Infectious Disease"/>
            <person name="Wu L."/>
            <person name="Ma J."/>
        </authorList>
    </citation>
    <scope>NUCLEOTIDE SEQUENCE [LARGE SCALE GENOMIC DNA]</scope>
    <source>
        <strain evidence="2">CECT 8064</strain>
    </source>
</reference>
<gene>
    <name evidence="1" type="ORF">ACFPEN_25770</name>
</gene>
<dbReference type="Proteomes" id="UP001595990">
    <property type="component" value="Unassembled WGS sequence"/>
</dbReference>
<dbReference type="RefSeq" id="WP_417923545.1">
    <property type="nucleotide sequence ID" value="NZ_JBHSFS010000013.1"/>
</dbReference>
<sequence length="145" mass="15385">MADTVLGDLKVGSVMSWDVLLLPLPAGIASIDELGVDHELPPVGSRFWVLDALQSAVHDVDLTDSAWGELVGPSWVIELSIGEDDPVESVMLHVRGGGDEVLPVIFGLARALGCRVLDSSSGDLLAENTAAGWHAFQGFRDRVVT</sequence>
<protein>
    <submittedName>
        <fullName evidence="1">Uncharacterized protein</fullName>
    </submittedName>
</protein>
<name>A0ABV9BQK0_9ACTN</name>